<dbReference type="PANTHER" id="PTHR30569:SF0">
    <property type="entry name" value="CYTOSINE PERMEASE"/>
    <property type="match status" value="1"/>
</dbReference>
<sequence length="449" mass="47296">MTSAVDEAPLTLDEAPPKTLGALDQGAFWANLGVSLLGFSGALYLLDPLGDAPLSLTAAVLAAVVGSLIGTVMVGLAAVPGARTGAPAMVLLRGLFGARLSYVPTVLNIVQMLGWGAFELWVIATGARAVFGDAVPYQVWVLLAGALTIGLTIRPLGAIRLLRRFVTAGVVVAMVWLAVALLREAPHLGGGSWHAFAPAVDYVIALSVSWVPVAADYARHSRSSRAAFTGVVTGYTVAQVACLVLGVVALALVGNDDTKVWSAFVAVPLGALFFGILVLREADQSFANVYSTAMSLQNLLPRVDRRVFSVGVGVLTTVVALFADVNSYGAFLLVIGAVFVPMFAVLAVDYFVLGGAAAWNTSQDAPSRWAMLVPWVLGFVAYWLVTVTPTVPWWDGRWAAARELIGFERQPWMNAALAAFVVSALVTLLVGLPRRRARDRAVPADAPMA</sequence>
<protein>
    <submittedName>
        <fullName evidence="7">Purine-cytosine permease family protein</fullName>
    </submittedName>
</protein>
<feature type="transmembrane region" description="Helical" evidence="6">
    <location>
        <begin position="412"/>
        <end position="432"/>
    </location>
</feature>
<comment type="subcellular location">
    <subcellularLocation>
        <location evidence="1">Membrane</location>
        <topology evidence="1">Multi-pass membrane protein</topology>
    </subcellularLocation>
</comment>
<evidence type="ECO:0000256" key="2">
    <source>
        <dbReference type="ARBA" id="ARBA00008974"/>
    </source>
</evidence>
<feature type="transmembrane region" description="Helical" evidence="6">
    <location>
        <begin position="260"/>
        <end position="279"/>
    </location>
</feature>
<keyword evidence="8" id="KW-1185">Reference proteome</keyword>
<dbReference type="PANTHER" id="PTHR30569">
    <property type="entry name" value="CYTOSINE TRANSPORTER CODB"/>
    <property type="match status" value="1"/>
</dbReference>
<feature type="transmembrane region" description="Helical" evidence="6">
    <location>
        <begin position="307"/>
        <end position="323"/>
    </location>
</feature>
<evidence type="ECO:0000256" key="5">
    <source>
        <dbReference type="ARBA" id="ARBA00023136"/>
    </source>
</evidence>
<feature type="transmembrane region" description="Helical" evidence="6">
    <location>
        <begin position="372"/>
        <end position="392"/>
    </location>
</feature>
<proteinExistence type="inferred from homology"/>
<dbReference type="RefSeq" id="WP_380839193.1">
    <property type="nucleotide sequence ID" value="NZ_JBHSFP010000004.1"/>
</dbReference>
<name>A0ABV9CEB3_9ACTN</name>
<keyword evidence="3 6" id="KW-0812">Transmembrane</keyword>
<feature type="transmembrane region" description="Helical" evidence="6">
    <location>
        <begin position="165"/>
        <end position="183"/>
    </location>
</feature>
<dbReference type="InterPro" id="IPR001248">
    <property type="entry name" value="Pur-cyt_permease"/>
</dbReference>
<feature type="transmembrane region" description="Helical" evidence="6">
    <location>
        <begin position="195"/>
        <end position="215"/>
    </location>
</feature>
<keyword evidence="5 6" id="KW-0472">Membrane</keyword>
<evidence type="ECO:0000256" key="6">
    <source>
        <dbReference type="SAM" id="Phobius"/>
    </source>
</evidence>
<feature type="transmembrane region" description="Helical" evidence="6">
    <location>
        <begin position="100"/>
        <end position="123"/>
    </location>
</feature>
<dbReference type="Pfam" id="PF02133">
    <property type="entry name" value="Transp_cyt_pur"/>
    <property type="match status" value="1"/>
</dbReference>
<feature type="transmembrane region" description="Helical" evidence="6">
    <location>
        <begin position="329"/>
        <end position="352"/>
    </location>
</feature>
<dbReference type="Proteomes" id="UP001596004">
    <property type="component" value="Unassembled WGS sequence"/>
</dbReference>
<dbReference type="Gene3D" id="1.10.4160.10">
    <property type="entry name" value="Hydantoin permease"/>
    <property type="match status" value="1"/>
</dbReference>
<evidence type="ECO:0000256" key="3">
    <source>
        <dbReference type="ARBA" id="ARBA00022692"/>
    </source>
</evidence>
<organism evidence="7 8">
    <name type="scientific">Sphaerisporangium dianthi</name>
    <dbReference type="NCBI Taxonomy" id="1436120"/>
    <lineage>
        <taxon>Bacteria</taxon>
        <taxon>Bacillati</taxon>
        <taxon>Actinomycetota</taxon>
        <taxon>Actinomycetes</taxon>
        <taxon>Streptosporangiales</taxon>
        <taxon>Streptosporangiaceae</taxon>
        <taxon>Sphaerisporangium</taxon>
    </lineage>
</organism>
<feature type="transmembrane region" description="Helical" evidence="6">
    <location>
        <begin position="227"/>
        <end position="254"/>
    </location>
</feature>
<feature type="transmembrane region" description="Helical" evidence="6">
    <location>
        <begin position="135"/>
        <end position="153"/>
    </location>
</feature>
<evidence type="ECO:0000256" key="4">
    <source>
        <dbReference type="ARBA" id="ARBA00022989"/>
    </source>
</evidence>
<dbReference type="InterPro" id="IPR030191">
    <property type="entry name" value="CodB"/>
</dbReference>
<comment type="similarity">
    <text evidence="2">Belongs to the purine-cytosine permease (2.A.39) family.</text>
</comment>
<comment type="caution">
    <text evidence="7">The sequence shown here is derived from an EMBL/GenBank/DDBJ whole genome shotgun (WGS) entry which is preliminary data.</text>
</comment>
<reference evidence="8" key="1">
    <citation type="journal article" date="2019" name="Int. J. Syst. Evol. Microbiol.">
        <title>The Global Catalogue of Microorganisms (GCM) 10K type strain sequencing project: providing services to taxonomists for standard genome sequencing and annotation.</title>
        <authorList>
            <consortium name="The Broad Institute Genomics Platform"/>
            <consortium name="The Broad Institute Genome Sequencing Center for Infectious Disease"/>
            <person name="Wu L."/>
            <person name="Ma J."/>
        </authorList>
    </citation>
    <scope>NUCLEOTIDE SEQUENCE [LARGE SCALE GENOMIC DNA]</scope>
    <source>
        <strain evidence="8">CGMCC 4.7132</strain>
    </source>
</reference>
<feature type="transmembrane region" description="Helical" evidence="6">
    <location>
        <begin position="28"/>
        <end position="46"/>
    </location>
</feature>
<evidence type="ECO:0000313" key="8">
    <source>
        <dbReference type="Proteomes" id="UP001596004"/>
    </source>
</evidence>
<evidence type="ECO:0000313" key="7">
    <source>
        <dbReference type="EMBL" id="MFC4530987.1"/>
    </source>
</evidence>
<gene>
    <name evidence="7" type="ORF">ACFO60_09450</name>
</gene>
<accession>A0ABV9CEB3</accession>
<keyword evidence="4 6" id="KW-1133">Transmembrane helix</keyword>
<dbReference type="EMBL" id="JBHSFP010000004">
    <property type="protein sequence ID" value="MFC4530987.1"/>
    <property type="molecule type" value="Genomic_DNA"/>
</dbReference>
<feature type="transmembrane region" description="Helical" evidence="6">
    <location>
        <begin position="58"/>
        <end position="79"/>
    </location>
</feature>
<evidence type="ECO:0000256" key="1">
    <source>
        <dbReference type="ARBA" id="ARBA00004141"/>
    </source>
</evidence>